<dbReference type="AlphaFoldDB" id="A0A8J6THS4"/>
<accession>A0A8J6THS4</accession>
<evidence type="ECO:0000313" key="2">
    <source>
        <dbReference type="EMBL" id="MBC8334950.1"/>
    </source>
</evidence>
<gene>
    <name evidence="2" type="ORF">H8E29_06785</name>
</gene>
<dbReference type="Gene3D" id="3.30.2310.20">
    <property type="entry name" value="RelE-like"/>
    <property type="match status" value="1"/>
</dbReference>
<dbReference type="Pfam" id="PF05016">
    <property type="entry name" value="ParE_toxin"/>
    <property type="match status" value="1"/>
</dbReference>
<dbReference type="InterPro" id="IPR007712">
    <property type="entry name" value="RelE/ParE_toxin"/>
</dbReference>
<evidence type="ECO:0000313" key="3">
    <source>
        <dbReference type="Proteomes" id="UP000614469"/>
    </source>
</evidence>
<dbReference type="EMBL" id="JACNJN010000085">
    <property type="protein sequence ID" value="MBC8334950.1"/>
    <property type="molecule type" value="Genomic_DNA"/>
</dbReference>
<name>A0A8J6THS4_9CHLR</name>
<dbReference type="Proteomes" id="UP000614469">
    <property type="component" value="Unassembled WGS sequence"/>
</dbReference>
<sequence length="90" mass="10742">MGENRWQIIIHRKAEKTLKRLRGEILNRTRQAIRSLAENPRPKGYKKIMGHENLFRIRVGDWRIIYAIEDEQLIILILTVAPRSGIYKNY</sequence>
<dbReference type="PANTHER" id="PTHR38813">
    <property type="match status" value="1"/>
</dbReference>
<dbReference type="InterPro" id="IPR052747">
    <property type="entry name" value="TA_system_RelE_toxin"/>
</dbReference>
<dbReference type="InterPro" id="IPR035093">
    <property type="entry name" value="RelE/ParE_toxin_dom_sf"/>
</dbReference>
<keyword evidence="1" id="KW-1277">Toxin-antitoxin system</keyword>
<protein>
    <submittedName>
        <fullName evidence="2">Type II toxin-antitoxin system RelE/ParE family toxin</fullName>
    </submittedName>
</protein>
<evidence type="ECO:0000256" key="1">
    <source>
        <dbReference type="ARBA" id="ARBA00022649"/>
    </source>
</evidence>
<comment type="caution">
    <text evidence="2">The sequence shown here is derived from an EMBL/GenBank/DDBJ whole genome shotgun (WGS) entry which is preliminary data.</text>
</comment>
<reference evidence="2 3" key="1">
    <citation type="submission" date="2020-08" db="EMBL/GenBank/DDBJ databases">
        <title>Bridging the membrane lipid divide: bacteria of the FCB group superphylum have the potential to synthesize archaeal ether lipids.</title>
        <authorList>
            <person name="Villanueva L."/>
            <person name="Von Meijenfeldt F.A.B."/>
            <person name="Westbye A.B."/>
            <person name="Yadav S."/>
            <person name="Hopmans E.C."/>
            <person name="Dutilh B.E."/>
            <person name="Sinninghe Damste J.S."/>
        </authorList>
    </citation>
    <scope>NUCLEOTIDE SEQUENCE [LARGE SCALE GENOMIC DNA]</scope>
    <source>
        <strain evidence="2">NIOZ-UU36</strain>
    </source>
</reference>
<dbReference type="PANTHER" id="PTHR38813:SF1">
    <property type="entry name" value="TOXIN RELE1-RELATED"/>
    <property type="match status" value="1"/>
</dbReference>
<organism evidence="2 3">
    <name type="scientific">Candidatus Desulfolinea nitratireducens</name>
    <dbReference type="NCBI Taxonomy" id="2841698"/>
    <lineage>
        <taxon>Bacteria</taxon>
        <taxon>Bacillati</taxon>
        <taxon>Chloroflexota</taxon>
        <taxon>Anaerolineae</taxon>
        <taxon>Anaerolineales</taxon>
        <taxon>Anaerolineales incertae sedis</taxon>
        <taxon>Candidatus Desulfolinea</taxon>
    </lineage>
</organism>
<proteinExistence type="predicted"/>
<dbReference type="SUPFAM" id="SSF143011">
    <property type="entry name" value="RelE-like"/>
    <property type="match status" value="1"/>
</dbReference>